<dbReference type="SUPFAM" id="SSF53850">
    <property type="entry name" value="Periplasmic binding protein-like II"/>
    <property type="match status" value="1"/>
</dbReference>
<evidence type="ECO:0000256" key="3">
    <source>
        <dbReference type="ARBA" id="ARBA00023125"/>
    </source>
</evidence>
<dbReference type="GO" id="GO:0003700">
    <property type="term" value="F:DNA-binding transcription factor activity"/>
    <property type="evidence" value="ECO:0007669"/>
    <property type="project" value="InterPro"/>
</dbReference>
<dbReference type="InterPro" id="IPR036390">
    <property type="entry name" value="WH_DNA-bd_sf"/>
</dbReference>
<dbReference type="InterPro" id="IPR005119">
    <property type="entry name" value="LysR_subst-bd"/>
</dbReference>
<name>A0A1G8DYZ3_9BURK</name>
<dbReference type="EMBL" id="FNCJ01000011">
    <property type="protein sequence ID" value="SDH62857.1"/>
    <property type="molecule type" value="Genomic_DNA"/>
</dbReference>
<dbReference type="Gene3D" id="1.10.10.10">
    <property type="entry name" value="Winged helix-like DNA-binding domain superfamily/Winged helix DNA-binding domain"/>
    <property type="match status" value="1"/>
</dbReference>
<evidence type="ECO:0000259" key="5">
    <source>
        <dbReference type="PROSITE" id="PS50931"/>
    </source>
</evidence>
<dbReference type="GO" id="GO:0043565">
    <property type="term" value="F:sequence-specific DNA binding"/>
    <property type="evidence" value="ECO:0007669"/>
    <property type="project" value="TreeGrafter"/>
</dbReference>
<accession>A0A1G8DYZ3</accession>
<keyword evidence="2" id="KW-0805">Transcription regulation</keyword>
<sequence>MNWDDTRVFLAVHRSGTLREAAALLNVDQATVGRRLTALEKALGAKLFLKTSAGFVATPVGEHSLRAAEEMERAACEFELQTRGADGRLEGEVRVTTTDSLAMDFVVPALQLLRTRHPAIRVILSTSTQVFNLTRREADLAVRTVRPDNPELICRRLAQWDVGLYATRDYLDAHGEPTPGDAFEGHDLLIYQPSITRNQGDSLCGESMAKGRVVAELSSSLMLATSIRAGLGIGELPVYMAQTDSSLVRIWPEKTRAAPYEAWLVSHTDLNRAARVRAVIDAISDAFDRYQ</sequence>
<comment type="similarity">
    <text evidence="1">Belongs to the LysR transcriptional regulatory family.</text>
</comment>
<dbReference type="RefSeq" id="WP_090687123.1">
    <property type="nucleotide sequence ID" value="NZ_CADERL010000017.1"/>
</dbReference>
<reference evidence="6 7" key="1">
    <citation type="submission" date="2016-10" db="EMBL/GenBank/DDBJ databases">
        <authorList>
            <person name="de Groot N.N."/>
        </authorList>
    </citation>
    <scope>NUCLEOTIDE SEQUENCE [LARGE SCALE GENOMIC DNA]</scope>
    <source>
        <strain evidence="6 7">LMG 2247</strain>
    </source>
</reference>
<organism evidence="6 7">
    <name type="scientific">Paraburkholderia phenazinium</name>
    <dbReference type="NCBI Taxonomy" id="60549"/>
    <lineage>
        <taxon>Bacteria</taxon>
        <taxon>Pseudomonadati</taxon>
        <taxon>Pseudomonadota</taxon>
        <taxon>Betaproteobacteria</taxon>
        <taxon>Burkholderiales</taxon>
        <taxon>Burkholderiaceae</taxon>
        <taxon>Paraburkholderia</taxon>
    </lineage>
</organism>
<keyword evidence="3 6" id="KW-0238">DNA-binding</keyword>
<evidence type="ECO:0000256" key="2">
    <source>
        <dbReference type="ARBA" id="ARBA00023015"/>
    </source>
</evidence>
<dbReference type="InterPro" id="IPR058163">
    <property type="entry name" value="LysR-type_TF_proteobact-type"/>
</dbReference>
<dbReference type="Proteomes" id="UP000199706">
    <property type="component" value="Unassembled WGS sequence"/>
</dbReference>
<evidence type="ECO:0000256" key="4">
    <source>
        <dbReference type="ARBA" id="ARBA00023163"/>
    </source>
</evidence>
<dbReference type="PROSITE" id="PS50931">
    <property type="entry name" value="HTH_LYSR"/>
    <property type="match status" value="1"/>
</dbReference>
<evidence type="ECO:0000313" key="6">
    <source>
        <dbReference type="EMBL" id="SDH62857.1"/>
    </source>
</evidence>
<dbReference type="Pfam" id="PF03466">
    <property type="entry name" value="LysR_substrate"/>
    <property type="match status" value="1"/>
</dbReference>
<evidence type="ECO:0000256" key="1">
    <source>
        <dbReference type="ARBA" id="ARBA00009437"/>
    </source>
</evidence>
<dbReference type="AlphaFoldDB" id="A0A1G8DYZ3"/>
<dbReference type="OrthoDB" id="9072091at2"/>
<dbReference type="Gene3D" id="3.40.190.290">
    <property type="match status" value="1"/>
</dbReference>
<dbReference type="InterPro" id="IPR000847">
    <property type="entry name" value="LysR_HTH_N"/>
</dbReference>
<dbReference type="SUPFAM" id="SSF46785">
    <property type="entry name" value="Winged helix' DNA-binding domain"/>
    <property type="match status" value="1"/>
</dbReference>
<dbReference type="Pfam" id="PF00126">
    <property type="entry name" value="HTH_1"/>
    <property type="match status" value="1"/>
</dbReference>
<protein>
    <submittedName>
        <fullName evidence="6">DNA-binding transcriptional regulator, LysR family</fullName>
    </submittedName>
</protein>
<feature type="domain" description="HTH lysR-type" evidence="5">
    <location>
        <begin position="1"/>
        <end position="58"/>
    </location>
</feature>
<dbReference type="PANTHER" id="PTHR30537:SF3">
    <property type="entry name" value="TRANSCRIPTIONAL REGULATORY PROTEIN"/>
    <property type="match status" value="1"/>
</dbReference>
<dbReference type="InterPro" id="IPR036388">
    <property type="entry name" value="WH-like_DNA-bd_sf"/>
</dbReference>
<dbReference type="PANTHER" id="PTHR30537">
    <property type="entry name" value="HTH-TYPE TRANSCRIPTIONAL REGULATOR"/>
    <property type="match status" value="1"/>
</dbReference>
<keyword evidence="4" id="KW-0804">Transcription</keyword>
<dbReference type="GO" id="GO:0006351">
    <property type="term" value="P:DNA-templated transcription"/>
    <property type="evidence" value="ECO:0007669"/>
    <property type="project" value="TreeGrafter"/>
</dbReference>
<proteinExistence type="inferred from homology"/>
<evidence type="ECO:0000313" key="7">
    <source>
        <dbReference type="Proteomes" id="UP000199706"/>
    </source>
</evidence>
<gene>
    <name evidence="6" type="ORF">SAMN05216466_111215</name>
</gene>